<evidence type="ECO:0000313" key="1">
    <source>
        <dbReference type="EMBL" id="KAL3765773.1"/>
    </source>
</evidence>
<reference evidence="1 2" key="1">
    <citation type="submission" date="2024-10" db="EMBL/GenBank/DDBJ databases">
        <title>Updated reference genomes for cyclostephanoid diatoms.</title>
        <authorList>
            <person name="Roberts W.R."/>
            <person name="Alverson A.J."/>
        </authorList>
    </citation>
    <scope>NUCLEOTIDE SEQUENCE [LARGE SCALE GENOMIC DNA]</scope>
    <source>
        <strain evidence="1 2">AJA276-08</strain>
    </source>
</reference>
<comment type="caution">
    <text evidence="1">The sequence shown here is derived from an EMBL/GenBank/DDBJ whole genome shotgun (WGS) entry which is preliminary data.</text>
</comment>
<keyword evidence="2" id="KW-1185">Reference proteome</keyword>
<proteinExistence type="predicted"/>
<evidence type="ECO:0000313" key="2">
    <source>
        <dbReference type="Proteomes" id="UP001530315"/>
    </source>
</evidence>
<protein>
    <submittedName>
        <fullName evidence="1">Uncharacterized protein</fullName>
    </submittedName>
</protein>
<gene>
    <name evidence="1" type="ORF">ACHAW5_004180</name>
</gene>
<dbReference type="AlphaFoldDB" id="A0ABD3MS80"/>
<organism evidence="1 2">
    <name type="scientific">Stephanodiscus triporus</name>
    <dbReference type="NCBI Taxonomy" id="2934178"/>
    <lineage>
        <taxon>Eukaryota</taxon>
        <taxon>Sar</taxon>
        <taxon>Stramenopiles</taxon>
        <taxon>Ochrophyta</taxon>
        <taxon>Bacillariophyta</taxon>
        <taxon>Coscinodiscophyceae</taxon>
        <taxon>Thalassiosirophycidae</taxon>
        <taxon>Stephanodiscales</taxon>
        <taxon>Stephanodiscaceae</taxon>
        <taxon>Stephanodiscus</taxon>
    </lineage>
</organism>
<sequence length="53" mass="6004">MGKSLFFSTLRVEMNSHTKQYKGNDIMGKLLKVDAIEEGGIGLMTDIDWDHCE</sequence>
<accession>A0ABD3MS80</accession>
<dbReference type="EMBL" id="JALLAZ020001743">
    <property type="protein sequence ID" value="KAL3765773.1"/>
    <property type="molecule type" value="Genomic_DNA"/>
</dbReference>
<name>A0ABD3MS80_9STRA</name>
<dbReference type="Proteomes" id="UP001530315">
    <property type="component" value="Unassembled WGS sequence"/>
</dbReference>